<dbReference type="AlphaFoldDB" id="A0A6C0KFE0"/>
<protein>
    <submittedName>
        <fullName evidence="1">Uncharacterized protein</fullName>
    </submittedName>
</protein>
<reference evidence="1" key="1">
    <citation type="journal article" date="2020" name="Nature">
        <title>Giant virus diversity and host interactions through global metagenomics.</title>
        <authorList>
            <person name="Schulz F."/>
            <person name="Roux S."/>
            <person name="Paez-Espino D."/>
            <person name="Jungbluth S."/>
            <person name="Walsh D.A."/>
            <person name="Denef V.J."/>
            <person name="McMahon K.D."/>
            <person name="Konstantinidis K.T."/>
            <person name="Eloe-Fadrosh E.A."/>
            <person name="Kyrpides N.C."/>
            <person name="Woyke T."/>
        </authorList>
    </citation>
    <scope>NUCLEOTIDE SEQUENCE</scope>
    <source>
        <strain evidence="1">GVMAG-S-3300012000-53</strain>
    </source>
</reference>
<name>A0A6C0KFE0_9ZZZZ</name>
<proteinExistence type="predicted"/>
<organism evidence="1">
    <name type="scientific">viral metagenome</name>
    <dbReference type="NCBI Taxonomy" id="1070528"/>
    <lineage>
        <taxon>unclassified sequences</taxon>
        <taxon>metagenomes</taxon>
        <taxon>organismal metagenomes</taxon>
    </lineage>
</organism>
<sequence>MIIPSAAKSVISGVTKDISVELYPIEFHAKSSARIMMKFGFTLVDLKLDSVKNSVFAVLVVGTPIFVS</sequence>
<dbReference type="EMBL" id="MN740888">
    <property type="protein sequence ID" value="QHU16735.1"/>
    <property type="molecule type" value="Genomic_DNA"/>
</dbReference>
<evidence type="ECO:0000313" key="1">
    <source>
        <dbReference type="EMBL" id="QHU16735.1"/>
    </source>
</evidence>
<accession>A0A6C0KFE0</accession>